<reference evidence="1 2" key="1">
    <citation type="submission" date="2019-03" db="EMBL/GenBank/DDBJ databases">
        <title>Complete Genome Sequence of Allofrancisella inopinata Strain SYSU YG23 Isolated from Water-Cooling Systems in China.</title>
        <authorList>
            <person name="Ohrman C."/>
            <person name="Uneklint I."/>
            <person name="Sjodin A."/>
        </authorList>
    </citation>
    <scope>NUCLEOTIDE SEQUENCE [LARGE SCALE GENOMIC DNA]</scope>
    <source>
        <strain evidence="1 2">SYSU YG23</strain>
    </source>
</reference>
<proteinExistence type="predicted"/>
<sequence>MYNSLVKEMLSKISVDDAEILPTQVKYKTNDNFSTVEIYVSKEKISFKVFGDAYITAMAKWLQLKLQANESVKVSLENLIDIFGLPEIKYRNAVQLIELIEKLNER</sequence>
<keyword evidence="2" id="KW-1185">Reference proteome</keyword>
<protein>
    <submittedName>
        <fullName evidence="1">Uncharacterized protein</fullName>
    </submittedName>
</protein>
<gene>
    <name evidence="1" type="ORF">E4K63_04710</name>
</gene>
<name>A0AAE7CQR3_9GAMM</name>
<dbReference type="RefSeq" id="WP_133941700.1">
    <property type="nucleotide sequence ID" value="NZ_CP038241.1"/>
</dbReference>
<dbReference type="KEGG" id="aii:E4K63_04710"/>
<organism evidence="1 2">
    <name type="scientific">Allofrancisella inopinata</name>
    <dbReference type="NCBI Taxonomy" id="1085647"/>
    <lineage>
        <taxon>Bacteria</taxon>
        <taxon>Pseudomonadati</taxon>
        <taxon>Pseudomonadota</taxon>
        <taxon>Gammaproteobacteria</taxon>
        <taxon>Thiotrichales</taxon>
        <taxon>Francisellaceae</taxon>
        <taxon>Allofrancisella</taxon>
    </lineage>
</organism>
<evidence type="ECO:0000313" key="2">
    <source>
        <dbReference type="Proteomes" id="UP000502004"/>
    </source>
</evidence>
<accession>A0AAE7CQR3</accession>
<dbReference type="Proteomes" id="UP000502004">
    <property type="component" value="Chromosome"/>
</dbReference>
<dbReference type="EMBL" id="CP038241">
    <property type="protein sequence ID" value="QIV96165.1"/>
    <property type="molecule type" value="Genomic_DNA"/>
</dbReference>
<evidence type="ECO:0000313" key="1">
    <source>
        <dbReference type="EMBL" id="QIV96165.1"/>
    </source>
</evidence>
<dbReference type="AlphaFoldDB" id="A0AAE7CQR3"/>